<evidence type="ECO:0000259" key="1">
    <source>
        <dbReference type="Pfam" id="PF04717"/>
    </source>
</evidence>
<dbReference type="Pfam" id="PF05954">
    <property type="entry name" value="Phage_GPD"/>
    <property type="match status" value="1"/>
</dbReference>
<organism evidence="2 3">
    <name type="scientific">Cellulophaga baltica 18</name>
    <dbReference type="NCBI Taxonomy" id="1348584"/>
    <lineage>
        <taxon>Bacteria</taxon>
        <taxon>Pseudomonadati</taxon>
        <taxon>Bacteroidota</taxon>
        <taxon>Flavobacteriia</taxon>
        <taxon>Flavobacteriales</taxon>
        <taxon>Flavobacteriaceae</taxon>
        <taxon>Cellulophaga</taxon>
    </lineage>
</organism>
<dbReference type="InterPro" id="IPR006531">
    <property type="entry name" value="Gp5/Vgr_OB"/>
</dbReference>
<dbReference type="SUPFAM" id="SSF69255">
    <property type="entry name" value="gp5 N-terminal domain-like"/>
    <property type="match status" value="1"/>
</dbReference>
<dbReference type="Pfam" id="PF04717">
    <property type="entry name" value="Phage_base_V"/>
    <property type="match status" value="1"/>
</dbReference>
<evidence type="ECO:0000313" key="2">
    <source>
        <dbReference type="EMBL" id="AIZ42372.1"/>
    </source>
</evidence>
<proteinExistence type="predicted"/>
<dbReference type="InterPro" id="IPR037026">
    <property type="entry name" value="Vgr_OB-fold_dom_sf"/>
</dbReference>
<dbReference type="Gene3D" id="2.40.50.230">
    <property type="entry name" value="Gp5 N-terminal domain"/>
    <property type="match status" value="1"/>
</dbReference>
<dbReference type="Gene3D" id="2.30.110.50">
    <property type="match status" value="1"/>
</dbReference>
<dbReference type="GeneID" id="78061608"/>
<dbReference type="RefSeq" id="WP_029446166.1">
    <property type="nucleotide sequence ID" value="NZ_CP009976.1"/>
</dbReference>
<dbReference type="AlphaFoldDB" id="A0AAU8RG16"/>
<sequence length="617" mass="66828">MPKMITPTLIIEGERFLPKSGYKVTIEQSMGTHSSFSVVFQTNATEGYGGTLMNNSINYSGKKISIGVNDGELEYVGIITSVALQKGIGASGAIVLSGQGASILLSRSVQCFSYEEGSSFSQVVSDTFNGHSTDLLKMEIGSGTNIRLPYTVQYNESDFSFLQRMCARYGIWMYDNGRTFCVGRTGDKQFSGVYGQDIQTFGLSTTLQSQNSGFTSKDWVNDSDLESVSTSYNAQSGHMYSGHVKNESEGLFAKKENYSWNHNQNEYSGQQGLDHVAKVDTLSKAANMIIANGSSEIVGLRVGDNLTIEGVSFSDKTRRDAFGSYMITKVAHRFDHSGNYENHFEGVPEGTEHPHYSAVFATPSAEEQRGVVLDNNDPNGLGRIKVQFGWQRRMGTSTPWIKMNTPYGGNGKGFYFIPELDEEVLVGFENNNPEKPYVLSAGFNSNAKSGFADPENNLKVIQTRSGHIIKLNDTEGEESITITDKNNNKIFLNTKSSSISISAPGNLSLSADTIDIKAKNGITMKSDEASIDIDAKMNISIDAEEDMDIHSANTTVKISGKESVEITSNDSEVAITGSTAVNMNSSDAISIKAGSELKAHGGGKTKISGGKVEINQG</sequence>
<evidence type="ECO:0000313" key="3">
    <source>
        <dbReference type="Proteomes" id="UP000030786"/>
    </source>
</evidence>
<dbReference type="KEGG" id="cbat:M666_12745"/>
<feature type="domain" description="Gp5/Type VI secretion system Vgr protein OB-fold" evidence="1">
    <location>
        <begin position="368"/>
        <end position="441"/>
    </location>
</feature>
<gene>
    <name evidence="2" type="ORF">M666_12745</name>
</gene>
<dbReference type="EMBL" id="CP009976">
    <property type="protein sequence ID" value="AIZ42372.1"/>
    <property type="molecule type" value="Genomic_DNA"/>
</dbReference>
<dbReference type="Proteomes" id="UP000030786">
    <property type="component" value="Chromosome"/>
</dbReference>
<dbReference type="SUPFAM" id="SSF69279">
    <property type="entry name" value="Phage tail proteins"/>
    <property type="match status" value="1"/>
</dbReference>
<accession>A0AAU8RG16</accession>
<name>A0AAU8RG16_9FLAO</name>
<dbReference type="Gene3D" id="3.55.50.10">
    <property type="entry name" value="Baseplate protein-like domains"/>
    <property type="match status" value="1"/>
</dbReference>
<protein>
    <recommendedName>
        <fullName evidence="1">Gp5/Type VI secretion system Vgr protein OB-fold domain-containing protein</fullName>
    </recommendedName>
</protein>
<dbReference type="Gene3D" id="4.10.220.110">
    <property type="match status" value="1"/>
</dbReference>
<reference evidence="2 3" key="1">
    <citation type="journal article" date="2014" name="Environ. Microbiol.">
        <title>Contrasting genomic patterns and infection strategies of two co-existing Bacteroidetes podovirus genera.</title>
        <authorList>
            <person name="Holmfeldt K."/>
            <person name="Howard-Varona C."/>
            <person name="Solonenko N."/>
            <person name="Sullivan M.B."/>
        </authorList>
    </citation>
    <scope>NUCLEOTIDE SEQUENCE [LARGE SCALE GENOMIC DNA]</scope>
    <source>
        <strain evidence="2 3">18</strain>
    </source>
</reference>